<dbReference type="GO" id="GO:0016853">
    <property type="term" value="F:isomerase activity"/>
    <property type="evidence" value="ECO:0007669"/>
    <property type="project" value="UniProtKB-KW"/>
</dbReference>
<dbReference type="Gene3D" id="3.10.310.10">
    <property type="entry name" value="Diaminopimelate Epimerase, Chain A, domain 1"/>
    <property type="match status" value="2"/>
</dbReference>
<proteinExistence type="inferred from homology"/>
<dbReference type="AlphaFoldDB" id="A0AAD4KUV8"/>
<keyword evidence="2" id="KW-0413">Isomerase</keyword>
<reference evidence="3" key="1">
    <citation type="submission" date="2021-12" db="EMBL/GenBank/DDBJ databases">
        <title>Convergent genome expansion in fungi linked to evolution of root-endophyte symbiosis.</title>
        <authorList>
            <consortium name="DOE Joint Genome Institute"/>
            <person name="Ke Y.-H."/>
            <person name="Bonito G."/>
            <person name="Liao H.-L."/>
            <person name="Looney B."/>
            <person name="Rojas-Flechas A."/>
            <person name="Nash J."/>
            <person name="Hameed K."/>
            <person name="Schadt C."/>
            <person name="Martin F."/>
            <person name="Crous P.W."/>
            <person name="Miettinen O."/>
            <person name="Magnuson J.K."/>
            <person name="Labbe J."/>
            <person name="Jacobson D."/>
            <person name="Doktycz M.J."/>
            <person name="Veneault-Fourrey C."/>
            <person name="Kuo A."/>
            <person name="Mondo S."/>
            <person name="Calhoun S."/>
            <person name="Riley R."/>
            <person name="Ohm R."/>
            <person name="LaButti K."/>
            <person name="Andreopoulos B."/>
            <person name="Pangilinan J."/>
            <person name="Nolan M."/>
            <person name="Tritt A."/>
            <person name="Clum A."/>
            <person name="Lipzen A."/>
            <person name="Daum C."/>
            <person name="Barry K."/>
            <person name="Grigoriev I.V."/>
            <person name="Vilgalys R."/>
        </authorList>
    </citation>
    <scope>NUCLEOTIDE SEQUENCE</scope>
    <source>
        <strain evidence="3">PMI_201</strain>
    </source>
</reference>
<dbReference type="PANTHER" id="PTHR43709">
    <property type="entry name" value="ACONITATE ISOMERASE-RELATED"/>
    <property type="match status" value="1"/>
</dbReference>
<dbReference type="PANTHER" id="PTHR43709:SF2">
    <property type="entry name" value="DUF453 DOMAIN PROTEIN (AFU_ORTHOLOGUE AFUA_6G00360)"/>
    <property type="match status" value="1"/>
</dbReference>
<name>A0AAD4KUV8_9EURO</name>
<gene>
    <name evidence="3" type="ORF">BGW36DRAFT_448915</name>
</gene>
<organism evidence="3 4">
    <name type="scientific">Talaromyces proteolyticus</name>
    <dbReference type="NCBI Taxonomy" id="1131652"/>
    <lineage>
        <taxon>Eukaryota</taxon>
        <taxon>Fungi</taxon>
        <taxon>Dikarya</taxon>
        <taxon>Ascomycota</taxon>
        <taxon>Pezizomycotina</taxon>
        <taxon>Eurotiomycetes</taxon>
        <taxon>Eurotiomycetidae</taxon>
        <taxon>Eurotiales</taxon>
        <taxon>Trichocomaceae</taxon>
        <taxon>Talaromyces</taxon>
        <taxon>Talaromyces sect. Bacilispori</taxon>
    </lineage>
</organism>
<sequence length="309" mass="33310">MAQKDQIRIPAVYMRGGSSKAVFLRADNIPPPGPIRDSVLKRVMGTPDPIQVDGMGGAKAVTSKIAIISPSTRDNVDIDYTFAQVGVRDDTIDYKLNCGNISAAVGPYAIDEGLIPLFRPGRMLGDANIKTQEVRIYNTGTEKLLIAHVPVDDDRRSITQGTCGIAGVPGTAAPILLDYRETTGAGLNRGILPTGNSIDFVDIGQKKISFTICDVANVYIFASASDFNVSGHESTAALTANTRLLGEVNELRGKAAQMVGMCKDWEKLHHRHHRLSLQKAMSLAASFSITCVTKVWPELGLWHSAHAVE</sequence>
<dbReference type="RefSeq" id="XP_046073323.1">
    <property type="nucleotide sequence ID" value="XM_046221765.1"/>
</dbReference>
<dbReference type="Pfam" id="PF04303">
    <property type="entry name" value="PrpF"/>
    <property type="match status" value="1"/>
</dbReference>
<accession>A0AAD4KUV8</accession>
<evidence type="ECO:0000256" key="1">
    <source>
        <dbReference type="ARBA" id="ARBA00007673"/>
    </source>
</evidence>
<evidence type="ECO:0000256" key="2">
    <source>
        <dbReference type="ARBA" id="ARBA00023235"/>
    </source>
</evidence>
<comment type="similarity">
    <text evidence="1">Belongs to the PrpF family.</text>
</comment>
<keyword evidence="4" id="KW-1185">Reference proteome</keyword>
<dbReference type="EMBL" id="JAJTJA010000005">
    <property type="protein sequence ID" value="KAH8698859.1"/>
    <property type="molecule type" value="Genomic_DNA"/>
</dbReference>
<dbReference type="InterPro" id="IPR007400">
    <property type="entry name" value="PrpF-like"/>
</dbReference>
<protein>
    <submittedName>
        <fullName evidence="3">PrpF protein</fullName>
    </submittedName>
</protein>
<dbReference type="Proteomes" id="UP001201262">
    <property type="component" value="Unassembled WGS sequence"/>
</dbReference>
<dbReference type="SUPFAM" id="SSF54506">
    <property type="entry name" value="Diaminopimelate epimerase-like"/>
    <property type="match status" value="2"/>
</dbReference>
<evidence type="ECO:0000313" key="4">
    <source>
        <dbReference type="Proteomes" id="UP001201262"/>
    </source>
</evidence>
<comment type="caution">
    <text evidence="3">The sequence shown here is derived from an EMBL/GenBank/DDBJ whole genome shotgun (WGS) entry which is preliminary data.</text>
</comment>
<dbReference type="GeneID" id="70252052"/>
<evidence type="ECO:0000313" key="3">
    <source>
        <dbReference type="EMBL" id="KAH8698859.1"/>
    </source>
</evidence>